<dbReference type="Proteomes" id="UP000231987">
    <property type="component" value="Unassembled WGS sequence"/>
</dbReference>
<comment type="caution">
    <text evidence="2">The sequence shown here is derived from an EMBL/GenBank/DDBJ whole genome shotgun (WGS) entry which is preliminary data.</text>
</comment>
<dbReference type="EMBL" id="NJGD01000005">
    <property type="protein sequence ID" value="PJR14759.1"/>
    <property type="molecule type" value="Genomic_DNA"/>
</dbReference>
<evidence type="ECO:0000313" key="3">
    <source>
        <dbReference type="Proteomes" id="UP000231987"/>
    </source>
</evidence>
<feature type="region of interest" description="Disordered" evidence="1">
    <location>
        <begin position="51"/>
        <end position="74"/>
    </location>
</feature>
<sequence>MDRSPMGWPDEFPQLVLALFREDSPETVRSRSSRFLAASGCGRPLPSCRMSALKPTSRSPAPPVKEPMVRLGLS</sequence>
<protein>
    <submittedName>
        <fullName evidence="2">Uncharacterized protein</fullName>
    </submittedName>
</protein>
<evidence type="ECO:0000256" key="1">
    <source>
        <dbReference type="SAM" id="MobiDB-lite"/>
    </source>
</evidence>
<reference evidence="2 3" key="1">
    <citation type="submission" date="2017-06" db="EMBL/GenBank/DDBJ databases">
        <title>Ensifer strains isolated from leguminous trees and herbs display diverse denitrification phenotypes with some acting as strong N2O sinks.</title>
        <authorList>
            <person name="Woliy K."/>
            <person name="Mania D."/>
            <person name="Bakken L.R."/>
            <person name="Frostegard A."/>
        </authorList>
    </citation>
    <scope>NUCLEOTIDE SEQUENCE [LARGE SCALE GENOMIC DNA]</scope>
    <source>
        <strain evidence="2 3">AC50a</strain>
    </source>
</reference>
<gene>
    <name evidence="2" type="ORF">CEJ86_13075</name>
</gene>
<organism evidence="2 3">
    <name type="scientific">Rhizobium meliloti</name>
    <name type="common">Ensifer meliloti</name>
    <name type="synonym">Sinorhizobium meliloti</name>
    <dbReference type="NCBI Taxonomy" id="382"/>
    <lineage>
        <taxon>Bacteria</taxon>
        <taxon>Pseudomonadati</taxon>
        <taxon>Pseudomonadota</taxon>
        <taxon>Alphaproteobacteria</taxon>
        <taxon>Hyphomicrobiales</taxon>
        <taxon>Rhizobiaceae</taxon>
        <taxon>Sinorhizobium/Ensifer group</taxon>
        <taxon>Sinorhizobium</taxon>
    </lineage>
</organism>
<evidence type="ECO:0000313" key="2">
    <source>
        <dbReference type="EMBL" id="PJR14759.1"/>
    </source>
</evidence>
<accession>A0A2J0Z2L4</accession>
<dbReference type="AlphaFoldDB" id="A0A2J0Z2L4"/>
<proteinExistence type="predicted"/>
<name>A0A2J0Z2L4_RHIML</name>